<accession>A0A6A5U6P9</accession>
<dbReference type="PANTHER" id="PTHR15502:SF7">
    <property type="entry name" value="CALCINEURIN-BINDING PROTEIN CABIN-1"/>
    <property type="match status" value="1"/>
</dbReference>
<evidence type="ECO:0000256" key="2">
    <source>
        <dbReference type="ARBA" id="ARBA00004123"/>
    </source>
</evidence>
<feature type="region of interest" description="Disordered" evidence="6">
    <location>
        <begin position="1770"/>
        <end position="1912"/>
    </location>
</feature>
<dbReference type="GO" id="GO:0031491">
    <property type="term" value="F:nucleosome binding"/>
    <property type="evidence" value="ECO:0007669"/>
    <property type="project" value="TreeGrafter"/>
</dbReference>
<gene>
    <name evidence="7" type="ORF">CC80DRAFT_489650</name>
</gene>
<dbReference type="EMBL" id="ML976984">
    <property type="protein sequence ID" value="KAF1959532.1"/>
    <property type="molecule type" value="Genomic_DNA"/>
</dbReference>
<name>A0A6A5U6P9_9PLEO</name>
<evidence type="ECO:0000313" key="8">
    <source>
        <dbReference type="Proteomes" id="UP000800035"/>
    </source>
</evidence>
<feature type="compositionally biased region" description="Basic and acidic residues" evidence="6">
    <location>
        <begin position="1808"/>
        <end position="1817"/>
    </location>
</feature>
<dbReference type="GO" id="GO:0005634">
    <property type="term" value="C:nucleus"/>
    <property type="evidence" value="ECO:0007669"/>
    <property type="project" value="UniProtKB-SubCell"/>
</dbReference>
<reference evidence="7" key="1">
    <citation type="journal article" date="2020" name="Stud. Mycol.">
        <title>101 Dothideomycetes genomes: a test case for predicting lifestyles and emergence of pathogens.</title>
        <authorList>
            <person name="Haridas S."/>
            <person name="Albert R."/>
            <person name="Binder M."/>
            <person name="Bloem J."/>
            <person name="Labutti K."/>
            <person name="Salamov A."/>
            <person name="Andreopoulos B."/>
            <person name="Baker S."/>
            <person name="Barry K."/>
            <person name="Bills G."/>
            <person name="Bluhm B."/>
            <person name="Cannon C."/>
            <person name="Castanera R."/>
            <person name="Culley D."/>
            <person name="Daum C."/>
            <person name="Ezra D."/>
            <person name="Gonzalez J."/>
            <person name="Henrissat B."/>
            <person name="Kuo A."/>
            <person name="Liang C."/>
            <person name="Lipzen A."/>
            <person name="Lutzoni F."/>
            <person name="Magnuson J."/>
            <person name="Mondo S."/>
            <person name="Nolan M."/>
            <person name="Ohm R."/>
            <person name="Pangilinan J."/>
            <person name="Park H.-J."/>
            <person name="Ramirez L."/>
            <person name="Alfaro M."/>
            <person name="Sun H."/>
            <person name="Tritt A."/>
            <person name="Yoshinaga Y."/>
            <person name="Zwiers L.-H."/>
            <person name="Turgeon B."/>
            <person name="Goodwin S."/>
            <person name="Spatafora J."/>
            <person name="Crous P."/>
            <person name="Grigoriev I."/>
        </authorList>
    </citation>
    <scope>NUCLEOTIDE SEQUENCE</scope>
    <source>
        <strain evidence="7">CBS 675.92</strain>
    </source>
</reference>
<feature type="compositionally biased region" description="Polar residues" evidence="6">
    <location>
        <begin position="1839"/>
        <end position="1852"/>
    </location>
</feature>
<protein>
    <recommendedName>
        <fullName evidence="4">Histone transcription regulator 3 homolog</fullName>
    </recommendedName>
</protein>
<feature type="region of interest" description="Disordered" evidence="6">
    <location>
        <begin position="381"/>
        <end position="427"/>
    </location>
</feature>
<feature type="compositionally biased region" description="Basic and acidic residues" evidence="6">
    <location>
        <begin position="1951"/>
        <end position="1960"/>
    </location>
</feature>
<evidence type="ECO:0000256" key="1">
    <source>
        <dbReference type="ARBA" id="ARBA00002687"/>
    </source>
</evidence>
<sequence length="1973" mass="221902">MSTWHALNVESDHEEEDDADDTKEIQIEEALKLYQTALKLHSEGPPAFEKAAVAYKDLFDSDIFKYAESLSEYKRHELYADTLVFDSILQDDFETGPVQSVGGNESAPNTLPQILHLSYKNHGQFLLETMQHWLREHGAGVQHLGTNQTAGALTYFAEALDQEDTDLDLWLRTASVAAMLGSRRITRFCLEAVLDGNDELYDNLLPLPGLEEGFAGQQLRELVAKLEDNLSLMQAPLSSMKRKKLSTILKKRLNPYPFAPLPADIAAPIPLKALVKPPERILVTPAKWDWAGVGESILRHYMAEQSGLIDNVPLGSCLNFTVPPDADLAEPSHVISETAMEDTTVDISEETPQLDSNQTVTAAPEDETLIAKDGDDAVMEDRGTTLPPKSEECGSTTPADTVALPSRKRSTDSAGFTETAEGRPVRSKRLKARETIDTTAGADLTGKDNNKQLEDQLWHQTHADQCLCEVLNDISVRLGVETLGSLKDLRDLVTGATPAAPTGDNVDRAACNMYTALQTSASSIAPALLSSEPVDLGGASREAGLNAFLGHSKTGNGQACVKPTLHNEQLAVFIQKVNKAWLSTKEVAFAWLEMLLAPNTLPVLNRSARGSRPSYIQYRWAEDLKRHVVQIIVNLDDFIYELMSNRLERLNIRILEARETSQEYRFTDFDEAQTEMLETLFELHLDVFSLIKHPNSGVDADRKTLQNDSLERWATLSREAMQLRSDCQSNISMDELALRHIWASVFQLSVNDDVQPEHVIYAMEELKATFSSLEGQTIEVQNNAVMPELSIAAVDRELVRISMKDFFLKVFDTDEKDPVAVIESLEPILEPIPQLQPTSVPETAEDSHVRQESHSPSTIGHTDDALQLQATQPSHVTEMRKFLDSASVNLRLSLWQRLREAYESIEYPPKVLSCYLRSIETLAGEFRTSTYQEDALQEQYTKLISRLRIVDEIVVKVIHIIRSEKEAFECLSYEHMQTSMSAIFQLLRIMSGANFLQDRMRIGLFSCPRIEGLPTGTFGNMMNRLNDMQMRLWILQYYLLKEGMAQNAREFPNPSDDAFEFLRHVHHATGVRCFSHSTGRLFLRLVKDELFHLDNVTESTTRDNEISQVLNDLYGLKTFVDPLDCQDYASIPDILDKKTATSLLPFIMAQADKIGIKEVSKHDIKTTIEKVHGTLGRLKPQHDDLTLNRKILTAYFKSPINPVGLFNCLKGIGSLNTRHIPTEVSVPASIGWYYLMGNMMLNKFRSQKRQGPGSTDDFNFPQALFLQDLEFSAERWETWYRLAQVKDYELEEQVLWNADKMNNHRVDLVNIQRGAIHCYTMAVACAVRDADPSPQTRAKVVQMYTEFGNQIYASSREPFSMNAYAIKDTEHKYYSGSLTQNVYQDVPFRPLSTYTAWKFASVLFRRAIKGNPDKWWNYYMLGKCLWKMYSANAQASLDATGQGIQPPNDGPTWEQVLDAVVNAIETLPGKKERSREPILEPHYKLISITHKLFQRKVIDHEKGAEILEKTPYAHNLRPNGVDDWERYMLAVLKALRAADKSSWHHRIIARAAHVIYDDSHDMMVAHAAKHELTQQIFTKTMAVQVWKPENERPGRHFVFTTRYTKFFVHLLDQTGDKANMELLAKRVRKKQTDFFEHAKLWQELCSRYLKLLRRIGKIPEGHEDTVFRAFTFEEYNITATRLEVWSQNPATQNSILDILRDVFELKRLNNGLVKSVLIDDLIGDTFALLYETVGPTLRPLPSEQQPKIQPAPTSNGIPFVSSLMTVQVDGNNENKSPFNLYHPSQLNQPPPPPQQVDPVAKSRPKPVGRREIQKRAESCAQKPAGAAAPVAIPIRSPPSAANTTLPLTNNRPSPDKPSTEQPSATTSVNEQTTVPNSGTVTAAASVTNVDSAPASIHDSADDESELSELDESEVQEIGQEAMVDLEPKRSVSITSRPSLFPNLVAHKKDTVKVEEKRESAADGVDGGDEMDVS</sequence>
<evidence type="ECO:0000313" key="7">
    <source>
        <dbReference type="EMBL" id="KAF1959532.1"/>
    </source>
</evidence>
<proteinExistence type="inferred from homology"/>
<feature type="compositionally biased region" description="Low complexity" evidence="6">
    <location>
        <begin position="1820"/>
        <end position="1833"/>
    </location>
</feature>
<feature type="compositionally biased region" description="Acidic residues" evidence="6">
    <location>
        <begin position="12"/>
        <end position="21"/>
    </location>
</feature>
<dbReference type="InterPro" id="IPR033053">
    <property type="entry name" value="Hir3/CABIN1"/>
</dbReference>
<keyword evidence="8" id="KW-1185">Reference proteome</keyword>
<dbReference type="Proteomes" id="UP000800035">
    <property type="component" value="Unassembled WGS sequence"/>
</dbReference>
<dbReference type="GO" id="GO:0006325">
    <property type="term" value="P:chromatin organization"/>
    <property type="evidence" value="ECO:0007669"/>
    <property type="project" value="InterPro"/>
</dbReference>
<comment type="subcellular location">
    <subcellularLocation>
        <location evidence="2">Nucleus</location>
    </subcellularLocation>
</comment>
<keyword evidence="5" id="KW-0539">Nucleus</keyword>
<feature type="compositionally biased region" description="Polar residues" evidence="6">
    <location>
        <begin position="1770"/>
        <end position="1787"/>
    </location>
</feature>
<comment type="similarity">
    <text evidence="3">Belongs to the HIR3 family.</text>
</comment>
<feature type="region of interest" description="Disordered" evidence="6">
    <location>
        <begin position="1951"/>
        <end position="1973"/>
    </location>
</feature>
<evidence type="ECO:0000256" key="6">
    <source>
        <dbReference type="SAM" id="MobiDB-lite"/>
    </source>
</evidence>
<evidence type="ECO:0000256" key="3">
    <source>
        <dbReference type="ARBA" id="ARBA00007335"/>
    </source>
</evidence>
<feature type="compositionally biased region" description="Polar residues" evidence="6">
    <location>
        <begin position="1859"/>
        <end position="1890"/>
    </location>
</feature>
<comment type="function">
    <text evidence="1">Has a role in a nucleosome assembly pathway that is required for the integrity of heterochromatin and proper chromosome segregation.</text>
</comment>
<evidence type="ECO:0000256" key="4">
    <source>
        <dbReference type="ARBA" id="ARBA00014848"/>
    </source>
</evidence>
<feature type="compositionally biased region" description="Acidic residues" evidence="6">
    <location>
        <begin position="1900"/>
        <end position="1912"/>
    </location>
</feature>
<evidence type="ECO:0000256" key="5">
    <source>
        <dbReference type="ARBA" id="ARBA00023242"/>
    </source>
</evidence>
<dbReference type="PANTHER" id="PTHR15502">
    <property type="entry name" value="CALCINEURIN-BINDING PROTEIN CABIN 1-RELATED"/>
    <property type="match status" value="1"/>
</dbReference>
<feature type="region of interest" description="Disordered" evidence="6">
    <location>
        <begin position="833"/>
        <end position="861"/>
    </location>
</feature>
<dbReference type="GO" id="GO:0000417">
    <property type="term" value="C:HIR complex"/>
    <property type="evidence" value="ECO:0007669"/>
    <property type="project" value="TreeGrafter"/>
</dbReference>
<dbReference type="OrthoDB" id="77564at2759"/>
<organism evidence="7 8">
    <name type="scientific">Byssothecium circinans</name>
    <dbReference type="NCBI Taxonomy" id="147558"/>
    <lineage>
        <taxon>Eukaryota</taxon>
        <taxon>Fungi</taxon>
        <taxon>Dikarya</taxon>
        <taxon>Ascomycota</taxon>
        <taxon>Pezizomycotina</taxon>
        <taxon>Dothideomycetes</taxon>
        <taxon>Pleosporomycetidae</taxon>
        <taxon>Pleosporales</taxon>
        <taxon>Massarineae</taxon>
        <taxon>Massarinaceae</taxon>
        <taxon>Byssothecium</taxon>
    </lineage>
</organism>
<feature type="region of interest" description="Disordered" evidence="6">
    <location>
        <begin position="1"/>
        <end position="21"/>
    </location>
</feature>